<dbReference type="STRING" id="857566.A0A1E3PMI9"/>
<dbReference type="Proteomes" id="UP000095009">
    <property type="component" value="Unassembled WGS sequence"/>
</dbReference>
<sequence>MNSLLTSSFSHISSVSHTSLLKGLKQLESLLSQLTQPTGKNDRSIDVSKDVDVTQLTRDPAVVEFLKLQDSFEHNAASRLVVMLERMINTYQQNRSLLASLPDESNSINTQRRRELLQGQKSIVSVIIRAMDLLQGLCLIHYPSRRVFNNEIYMSLLIELLQAVKAPSSSLPSKINPEIQIAVIDLLVSCMVREVFNIRLFEKLGGLNVICTLCKRKETPNDVKSRVLEFLFFYLIPETQTEHSNTINDITEVNGYNTLSSNTTRSTNSTMASGGTVNGNIKVMRKTTEDKQKLLGQYIGNVADLVEELNSSKPFGDTILEW</sequence>
<proteinExistence type="predicted"/>
<keyword evidence="1" id="KW-0132">Cell division</keyword>
<dbReference type="PANTHER" id="PTHR34065:SF1">
    <property type="entry name" value="CELL DIVISION CONTROL PROTEIN 14"/>
    <property type="match status" value="1"/>
</dbReference>
<dbReference type="GO" id="GO:0051301">
    <property type="term" value="P:cell division"/>
    <property type="evidence" value="ECO:0007669"/>
    <property type="project" value="UniProtKB-KW"/>
</dbReference>
<dbReference type="EMBL" id="KV454409">
    <property type="protein sequence ID" value="ODQ66152.1"/>
    <property type="molecule type" value="Genomic_DNA"/>
</dbReference>
<organism evidence="1 2">
    <name type="scientific">Nadsonia fulvescens var. elongata DSM 6958</name>
    <dbReference type="NCBI Taxonomy" id="857566"/>
    <lineage>
        <taxon>Eukaryota</taxon>
        <taxon>Fungi</taxon>
        <taxon>Dikarya</taxon>
        <taxon>Ascomycota</taxon>
        <taxon>Saccharomycotina</taxon>
        <taxon>Dipodascomycetes</taxon>
        <taxon>Dipodascales</taxon>
        <taxon>Dipodascales incertae sedis</taxon>
        <taxon>Nadsonia</taxon>
    </lineage>
</organism>
<evidence type="ECO:0000313" key="1">
    <source>
        <dbReference type="EMBL" id="ODQ66152.1"/>
    </source>
</evidence>
<gene>
    <name evidence="1" type="ORF">NADFUDRAFT_42133</name>
</gene>
<evidence type="ECO:0000313" key="2">
    <source>
        <dbReference type="Proteomes" id="UP000095009"/>
    </source>
</evidence>
<dbReference type="OrthoDB" id="5357220at2759"/>
<dbReference type="PANTHER" id="PTHR34065">
    <property type="entry name" value="CELL DIVISION CONTROL PROTEIN 14"/>
    <property type="match status" value="1"/>
</dbReference>
<protein>
    <submittedName>
        <fullName evidence="1">Cell division control 14, SIN component</fullName>
    </submittedName>
</protein>
<dbReference type="Pfam" id="PF08045">
    <property type="entry name" value="CDC14"/>
    <property type="match status" value="1"/>
</dbReference>
<dbReference type="InterPro" id="IPR012535">
    <property type="entry name" value="Cell_div_Cdc14"/>
</dbReference>
<name>A0A1E3PMI9_9ASCO</name>
<reference evidence="1 2" key="1">
    <citation type="journal article" date="2016" name="Proc. Natl. Acad. Sci. U.S.A.">
        <title>Comparative genomics of biotechnologically important yeasts.</title>
        <authorList>
            <person name="Riley R."/>
            <person name="Haridas S."/>
            <person name="Wolfe K.H."/>
            <person name="Lopes M.R."/>
            <person name="Hittinger C.T."/>
            <person name="Goeker M."/>
            <person name="Salamov A.A."/>
            <person name="Wisecaver J.H."/>
            <person name="Long T.M."/>
            <person name="Calvey C.H."/>
            <person name="Aerts A.L."/>
            <person name="Barry K.W."/>
            <person name="Choi C."/>
            <person name="Clum A."/>
            <person name="Coughlan A.Y."/>
            <person name="Deshpande S."/>
            <person name="Douglass A.P."/>
            <person name="Hanson S.J."/>
            <person name="Klenk H.-P."/>
            <person name="LaButti K.M."/>
            <person name="Lapidus A."/>
            <person name="Lindquist E.A."/>
            <person name="Lipzen A.M."/>
            <person name="Meier-Kolthoff J.P."/>
            <person name="Ohm R.A."/>
            <person name="Otillar R.P."/>
            <person name="Pangilinan J.L."/>
            <person name="Peng Y."/>
            <person name="Rokas A."/>
            <person name="Rosa C.A."/>
            <person name="Scheuner C."/>
            <person name="Sibirny A.A."/>
            <person name="Slot J.C."/>
            <person name="Stielow J.B."/>
            <person name="Sun H."/>
            <person name="Kurtzman C.P."/>
            <person name="Blackwell M."/>
            <person name="Grigoriev I.V."/>
            <person name="Jeffries T.W."/>
        </authorList>
    </citation>
    <scope>NUCLEOTIDE SEQUENCE [LARGE SCALE GENOMIC DNA]</scope>
    <source>
        <strain evidence="1 2">DSM 6958</strain>
    </source>
</reference>
<accession>A0A1E3PMI9</accession>
<keyword evidence="2" id="KW-1185">Reference proteome</keyword>
<dbReference type="AlphaFoldDB" id="A0A1E3PMI9"/>
<keyword evidence="1" id="KW-0131">Cell cycle</keyword>